<keyword evidence="5 8" id="KW-0808">Transferase</keyword>
<keyword evidence="4 8" id="KW-0489">Methyltransferase</keyword>
<dbReference type="InterPro" id="IPR003358">
    <property type="entry name" value="tRNA_(Gua-N-7)_MeTrfase_Trmb"/>
</dbReference>
<protein>
    <recommendedName>
        <fullName evidence="3">tRNA (guanine(46)-N(7))-methyltransferase</fullName>
        <ecNumber evidence="3">2.1.1.33</ecNumber>
    </recommendedName>
</protein>
<name>A0A101HQE4_9BACT</name>
<sequence length="195" mass="22744">RRLNDLNFVLKIGRVLKKGGFFQLYSDSKEFISEMSSSVDLTGLFDSVTVEINPTAGVGTRYERKWLAMQREIFRLICRRNSKAVNCEEDVVNLSHLWVKNIDKSQLNRVAGRSFSSDEMFVKFMGVYRKLDNEVFLIETLSVDRGYSQRFYISLSKREEVWLIQLDSQAKPFRTRAVKFAFRMLSRILGDESRA</sequence>
<dbReference type="Proteomes" id="UP000054092">
    <property type="component" value="Unassembled WGS sequence"/>
</dbReference>
<dbReference type="EC" id="2.1.1.33" evidence="3"/>
<accession>A0A101HQE4</accession>
<evidence type="ECO:0000256" key="3">
    <source>
        <dbReference type="ARBA" id="ARBA00011977"/>
    </source>
</evidence>
<dbReference type="GO" id="GO:0008176">
    <property type="term" value="F:tRNA (guanine(46)-N7)-methyltransferase activity"/>
    <property type="evidence" value="ECO:0007669"/>
    <property type="project" value="UniProtKB-EC"/>
</dbReference>
<dbReference type="InterPro" id="IPR029063">
    <property type="entry name" value="SAM-dependent_MTases_sf"/>
</dbReference>
<evidence type="ECO:0000313" key="9">
    <source>
        <dbReference type="Proteomes" id="UP000054092"/>
    </source>
</evidence>
<keyword evidence="6" id="KW-0949">S-adenosyl-L-methionine</keyword>
<comment type="function">
    <text evidence="2">Catalyzes the formation of N(7)-methylguanine at position 46 (m7G46) in tRNA.</text>
</comment>
<dbReference type="PROSITE" id="PS51625">
    <property type="entry name" value="SAM_MT_TRMB"/>
    <property type="match status" value="1"/>
</dbReference>
<comment type="catalytic activity">
    <reaction evidence="1">
        <text>guanosine(46) in tRNA + S-adenosyl-L-methionine = N(7)-methylguanosine(46) in tRNA + S-adenosyl-L-homocysteine</text>
        <dbReference type="Rhea" id="RHEA:42708"/>
        <dbReference type="Rhea" id="RHEA-COMP:10188"/>
        <dbReference type="Rhea" id="RHEA-COMP:10189"/>
        <dbReference type="ChEBI" id="CHEBI:57856"/>
        <dbReference type="ChEBI" id="CHEBI:59789"/>
        <dbReference type="ChEBI" id="CHEBI:74269"/>
        <dbReference type="ChEBI" id="CHEBI:74480"/>
        <dbReference type="EC" id="2.1.1.33"/>
    </reaction>
</comment>
<dbReference type="Pfam" id="PF02390">
    <property type="entry name" value="Methyltransf_4"/>
    <property type="match status" value="1"/>
</dbReference>
<dbReference type="PATRIC" id="fig|1184387.3.peg.946"/>
<organism evidence="8 9">
    <name type="scientific">Mesotoga prima</name>
    <dbReference type="NCBI Taxonomy" id="1184387"/>
    <lineage>
        <taxon>Bacteria</taxon>
        <taxon>Thermotogati</taxon>
        <taxon>Thermotogota</taxon>
        <taxon>Thermotogae</taxon>
        <taxon>Kosmotogales</taxon>
        <taxon>Kosmotogaceae</taxon>
        <taxon>Mesotoga</taxon>
    </lineage>
</organism>
<comment type="caution">
    <text evidence="8">The sequence shown here is derived from an EMBL/GenBank/DDBJ whole genome shotgun (WGS) entry which is preliminary data.</text>
</comment>
<evidence type="ECO:0000256" key="6">
    <source>
        <dbReference type="ARBA" id="ARBA00022691"/>
    </source>
</evidence>
<keyword evidence="7" id="KW-0819">tRNA processing</keyword>
<proteinExistence type="predicted"/>
<dbReference type="AlphaFoldDB" id="A0A101HQE4"/>
<evidence type="ECO:0000256" key="5">
    <source>
        <dbReference type="ARBA" id="ARBA00022679"/>
    </source>
</evidence>
<evidence type="ECO:0000256" key="4">
    <source>
        <dbReference type="ARBA" id="ARBA00022603"/>
    </source>
</evidence>
<evidence type="ECO:0000313" key="8">
    <source>
        <dbReference type="EMBL" id="KUK81141.1"/>
    </source>
</evidence>
<evidence type="ECO:0000256" key="7">
    <source>
        <dbReference type="ARBA" id="ARBA00022694"/>
    </source>
</evidence>
<reference evidence="9" key="1">
    <citation type="journal article" date="2015" name="MBio">
        <title>Genome-Resolved Metagenomic Analysis Reveals Roles for Candidate Phyla and Other Microbial Community Members in Biogeochemical Transformations in Oil Reservoirs.</title>
        <authorList>
            <person name="Hu P."/>
            <person name="Tom L."/>
            <person name="Singh A."/>
            <person name="Thomas B.C."/>
            <person name="Baker B.J."/>
            <person name="Piceno Y.M."/>
            <person name="Andersen G.L."/>
            <person name="Banfield J.F."/>
        </authorList>
    </citation>
    <scope>NUCLEOTIDE SEQUENCE [LARGE SCALE GENOMIC DNA]</scope>
</reference>
<gene>
    <name evidence="8" type="ORF">XD94_0593</name>
</gene>
<evidence type="ECO:0000256" key="2">
    <source>
        <dbReference type="ARBA" id="ARBA00003015"/>
    </source>
</evidence>
<dbReference type="EMBL" id="LGGP01000079">
    <property type="protein sequence ID" value="KUK81141.1"/>
    <property type="molecule type" value="Genomic_DNA"/>
</dbReference>
<dbReference type="Gene3D" id="3.40.50.150">
    <property type="entry name" value="Vaccinia Virus protein VP39"/>
    <property type="match status" value="1"/>
</dbReference>
<feature type="non-terminal residue" evidence="8">
    <location>
        <position position="1"/>
    </location>
</feature>
<evidence type="ECO:0000256" key="1">
    <source>
        <dbReference type="ARBA" id="ARBA00000142"/>
    </source>
</evidence>